<dbReference type="InterPro" id="IPR005940">
    <property type="entry name" value="Anthranilate_Pribosyl_Tfrase"/>
</dbReference>
<dbReference type="AlphaFoldDB" id="A0A430KQA1"/>
<dbReference type="SUPFAM" id="SSF52418">
    <property type="entry name" value="Nucleoside phosphorylase/phosphoribosyltransferase catalytic domain"/>
    <property type="match status" value="1"/>
</dbReference>
<keyword evidence="7" id="KW-1185">Reference proteome</keyword>
<gene>
    <name evidence="6" type="ORF">EH243_10425</name>
</gene>
<dbReference type="GO" id="GO:0004048">
    <property type="term" value="F:anthranilate phosphoribosyltransferase activity"/>
    <property type="evidence" value="ECO:0007669"/>
    <property type="project" value="InterPro"/>
</dbReference>
<evidence type="ECO:0000259" key="5">
    <source>
        <dbReference type="Pfam" id="PF02885"/>
    </source>
</evidence>
<sequence length="331" mass="36997">MLQKPPSAEHPFAPFVRILGKGKQGSRSLSQTEARDAMEMILDDQVEPEQLGAFLMLLRVKEESPEELAGFIEAVRGRCGAPASLQVDLDWSTYAGKKRQLPWFILVALLLAESGIRVFMHGAKGHTPERIYTEDCLALFGIKACSGWDEVAQTLDAHRFAFMSIDTLSPRMSRIINLRPVLGLRSPVHTLCRLINPLHARHTVDGVFHPAYGPMHQKAAQLLGVENGLTIKGDGGEAEIKPDAECDLQWTRGNDYSTSVWPRYYPKRLVKQPLDNADLLKLWRGDIEHEYGTGAVISTLALMLKLLNKADDESCIPLAEQMWQGRNKAQY</sequence>
<dbReference type="GO" id="GO:0000162">
    <property type="term" value="P:L-tryptophan biosynthetic process"/>
    <property type="evidence" value="ECO:0007669"/>
    <property type="project" value="UniProtKB-KW"/>
</dbReference>
<keyword evidence="2 6" id="KW-0808">Transferase</keyword>
<dbReference type="InterPro" id="IPR017459">
    <property type="entry name" value="Glycosyl_Trfase_fam3_N_dom"/>
</dbReference>
<keyword evidence="3" id="KW-0028">Amino-acid biosynthesis</keyword>
<dbReference type="EMBL" id="RQXW01000008">
    <property type="protein sequence ID" value="RTE65681.1"/>
    <property type="molecule type" value="Genomic_DNA"/>
</dbReference>
<reference evidence="6 7" key="1">
    <citation type="submission" date="2018-11" db="EMBL/GenBank/DDBJ databases">
        <title>The draft genome sequence of Amphritea opalescens ANRC-JH13T.</title>
        <authorList>
            <person name="Fang Z."/>
            <person name="Zhang Y."/>
            <person name="Han X."/>
        </authorList>
    </citation>
    <scope>NUCLEOTIDE SEQUENCE [LARGE SCALE GENOMIC DNA]</scope>
    <source>
        <strain evidence="6 7">ANRC-JH13</strain>
    </source>
</reference>
<dbReference type="Gene3D" id="1.20.970.10">
    <property type="entry name" value="Transferase, Pyrimidine Nucleoside Phosphorylase, Chain C"/>
    <property type="match status" value="1"/>
</dbReference>
<organism evidence="6 7">
    <name type="scientific">Amphritea opalescens</name>
    <dbReference type="NCBI Taxonomy" id="2490544"/>
    <lineage>
        <taxon>Bacteria</taxon>
        <taxon>Pseudomonadati</taxon>
        <taxon>Pseudomonadota</taxon>
        <taxon>Gammaproteobacteria</taxon>
        <taxon>Oceanospirillales</taxon>
        <taxon>Oceanospirillaceae</taxon>
        <taxon>Amphritea</taxon>
    </lineage>
</organism>
<keyword evidence="3" id="KW-0057">Aromatic amino acid biosynthesis</keyword>
<dbReference type="SUPFAM" id="SSF47648">
    <property type="entry name" value="Nucleoside phosphorylase/phosphoribosyltransferase N-terminal domain"/>
    <property type="match status" value="1"/>
</dbReference>
<proteinExistence type="predicted"/>
<evidence type="ECO:0000313" key="7">
    <source>
        <dbReference type="Proteomes" id="UP000283087"/>
    </source>
</evidence>
<dbReference type="PANTHER" id="PTHR43285">
    <property type="entry name" value="ANTHRANILATE PHOSPHORIBOSYLTRANSFERASE"/>
    <property type="match status" value="1"/>
</dbReference>
<dbReference type="InterPro" id="IPR035902">
    <property type="entry name" value="Nuc_phospho_transferase"/>
</dbReference>
<protein>
    <submittedName>
        <fullName evidence="6">Glycosyl transferase family protein</fullName>
    </submittedName>
</protein>
<dbReference type="OrthoDB" id="9768896at2"/>
<accession>A0A430KQA1</accession>
<dbReference type="Proteomes" id="UP000283087">
    <property type="component" value="Unassembled WGS sequence"/>
</dbReference>
<keyword evidence="3" id="KW-0822">Tryptophan biosynthesis</keyword>
<dbReference type="NCBIfam" id="NF006564">
    <property type="entry name" value="PRK09071.1"/>
    <property type="match status" value="1"/>
</dbReference>
<evidence type="ECO:0000256" key="1">
    <source>
        <dbReference type="ARBA" id="ARBA00022676"/>
    </source>
</evidence>
<dbReference type="Gene3D" id="3.40.1030.10">
    <property type="entry name" value="Nucleoside phosphorylase/phosphoribosyltransferase catalytic domain"/>
    <property type="match status" value="1"/>
</dbReference>
<keyword evidence="1" id="KW-0328">Glycosyltransferase</keyword>
<feature type="domain" description="Glycosyl transferase family 3" evidence="4">
    <location>
        <begin position="107"/>
        <end position="246"/>
    </location>
</feature>
<dbReference type="RefSeq" id="WP_126158604.1">
    <property type="nucleotide sequence ID" value="NZ_RQXW01000008.1"/>
</dbReference>
<dbReference type="InterPro" id="IPR000312">
    <property type="entry name" value="Glycosyl_Trfase_fam3"/>
</dbReference>
<dbReference type="GO" id="GO:0005829">
    <property type="term" value="C:cytosol"/>
    <property type="evidence" value="ECO:0007669"/>
    <property type="project" value="TreeGrafter"/>
</dbReference>
<evidence type="ECO:0000256" key="2">
    <source>
        <dbReference type="ARBA" id="ARBA00022679"/>
    </source>
</evidence>
<evidence type="ECO:0000259" key="4">
    <source>
        <dbReference type="Pfam" id="PF00591"/>
    </source>
</evidence>
<name>A0A430KQA1_9GAMM</name>
<feature type="domain" description="Glycosyl transferase family 3 N-terminal" evidence="5">
    <location>
        <begin position="21"/>
        <end position="77"/>
    </location>
</feature>
<dbReference type="PANTHER" id="PTHR43285:SF2">
    <property type="entry name" value="ANTHRANILATE PHOSPHORIBOSYLTRANSFERASE"/>
    <property type="match status" value="1"/>
</dbReference>
<comment type="caution">
    <text evidence="6">The sequence shown here is derived from an EMBL/GenBank/DDBJ whole genome shotgun (WGS) entry which is preliminary data.</text>
</comment>
<dbReference type="Pfam" id="PF02885">
    <property type="entry name" value="Glycos_trans_3N"/>
    <property type="match status" value="1"/>
</dbReference>
<dbReference type="InterPro" id="IPR036320">
    <property type="entry name" value="Glycosyl_Trfase_fam3_N_dom_sf"/>
</dbReference>
<evidence type="ECO:0000256" key="3">
    <source>
        <dbReference type="ARBA" id="ARBA00022822"/>
    </source>
</evidence>
<evidence type="ECO:0000313" key="6">
    <source>
        <dbReference type="EMBL" id="RTE65681.1"/>
    </source>
</evidence>
<dbReference type="Pfam" id="PF00591">
    <property type="entry name" value="Glycos_transf_3"/>
    <property type="match status" value="1"/>
</dbReference>